<protein>
    <submittedName>
        <fullName evidence="2">Uncharacterized protein</fullName>
    </submittedName>
</protein>
<proteinExistence type="predicted"/>
<keyword evidence="1" id="KW-0175">Coiled coil</keyword>
<evidence type="ECO:0000313" key="3">
    <source>
        <dbReference type="Proteomes" id="UP001162029"/>
    </source>
</evidence>
<feature type="coiled-coil region" evidence="1">
    <location>
        <begin position="8"/>
        <end position="85"/>
    </location>
</feature>
<organism evidence="2 3">
    <name type="scientific">Peronospora destructor</name>
    <dbReference type="NCBI Taxonomy" id="86335"/>
    <lineage>
        <taxon>Eukaryota</taxon>
        <taxon>Sar</taxon>
        <taxon>Stramenopiles</taxon>
        <taxon>Oomycota</taxon>
        <taxon>Peronosporomycetes</taxon>
        <taxon>Peronosporales</taxon>
        <taxon>Peronosporaceae</taxon>
        <taxon>Peronospora</taxon>
    </lineage>
</organism>
<evidence type="ECO:0000313" key="2">
    <source>
        <dbReference type="EMBL" id="CAI5746837.1"/>
    </source>
</evidence>
<dbReference type="Proteomes" id="UP001162029">
    <property type="component" value="Unassembled WGS sequence"/>
</dbReference>
<accession>A0AAV0VCF1</accession>
<dbReference type="EMBL" id="CANTFM010002624">
    <property type="protein sequence ID" value="CAI5746837.1"/>
    <property type="molecule type" value="Genomic_DNA"/>
</dbReference>
<reference evidence="2" key="1">
    <citation type="submission" date="2022-12" db="EMBL/GenBank/DDBJ databases">
        <authorList>
            <person name="Webb A."/>
        </authorList>
    </citation>
    <scope>NUCLEOTIDE SEQUENCE</scope>
    <source>
        <strain evidence="2">Pd1</strain>
    </source>
</reference>
<name>A0AAV0VCF1_9STRA</name>
<gene>
    <name evidence="2" type="ORF">PDE001_LOCUS11790</name>
</gene>
<sequence>MSFSYRRYHTDLQRLQEQDAEIHRLEQESIDQKLRINELIEQMQRSNELRDEEQERKVAQLRRELQDQDDEMIEAEQTIEMLIRDVQVAREVATRAEKAQREAEADQMLRHVLRDSDDEGAQSVTEGQLRSELRQMTNTEQQSSHRVSELEQELAVLRDTAEMLSVELQASKNKRHEMELNEVQTIQELEVTKTKADEEIEHWKAMANMHQELVATLQTQVKALRSDKDNLENAIALCQRSADKRLQVLERDRKAIEAENVQLLTESTSIRQELEAINLKLREFEEENVGETAELEKELERRLVKAEMHQEQLASRIVKVEQKFVSTTLMTEAADQNQRQESQKQFMTEKNELLQQLEEERRQSKELKCSAAMLKKAAESALQELKNVEIELRAISGDCSYIDGQHESLVDLAKQVAAEFKRYRQHDTLTALFIITLVKL</sequence>
<comment type="caution">
    <text evidence="2">The sequence shown here is derived from an EMBL/GenBank/DDBJ whole genome shotgun (WGS) entry which is preliminary data.</text>
</comment>
<feature type="coiled-coil region" evidence="1">
    <location>
        <begin position="133"/>
        <end position="398"/>
    </location>
</feature>
<keyword evidence="3" id="KW-1185">Reference proteome</keyword>
<dbReference type="AlphaFoldDB" id="A0AAV0VCF1"/>
<evidence type="ECO:0000256" key="1">
    <source>
        <dbReference type="SAM" id="Coils"/>
    </source>
</evidence>